<evidence type="ECO:0000256" key="3">
    <source>
        <dbReference type="ARBA" id="ARBA00023125"/>
    </source>
</evidence>
<dbReference type="SMART" id="SM00774">
    <property type="entry name" value="WRKY"/>
    <property type="match status" value="1"/>
</dbReference>
<protein>
    <recommendedName>
        <fullName evidence="7">WRKY domain-containing protein</fullName>
    </recommendedName>
</protein>
<sequence length="236" mass="26319">GQTPIKGSPYPRSYYRCSSSKGCLARKQVERSHLDPAIFLVTYTAEQNHPKPNNIAFIPIPQNTTSNITNSSKNSNNVKNYTTYHKIKFIFPTSHILNTIKEKYITLHTFNNDISNSSSTLHQQSLHHSQNRELTSTVVTTPTCISPPRAAKAPSSNWPRRDNGSTGQAGTQPSSTTNFTSQQPNPSPQPPPSSPALSFHNRNLIPNYRTPISQKCERVERTIVVKFGGSLFQRKS</sequence>
<feature type="region of interest" description="Disordered" evidence="6">
    <location>
        <begin position="117"/>
        <end position="201"/>
    </location>
</feature>
<proteinExistence type="predicted"/>
<evidence type="ECO:0000256" key="5">
    <source>
        <dbReference type="ARBA" id="ARBA00023242"/>
    </source>
</evidence>
<evidence type="ECO:0000259" key="7">
    <source>
        <dbReference type="PROSITE" id="PS50811"/>
    </source>
</evidence>
<dbReference type="AlphaFoldDB" id="A0AAQ3NZH7"/>
<keyword evidence="3" id="KW-0238">DNA-binding</keyword>
<feature type="non-terminal residue" evidence="8">
    <location>
        <position position="1"/>
    </location>
</feature>
<evidence type="ECO:0000256" key="2">
    <source>
        <dbReference type="ARBA" id="ARBA00023015"/>
    </source>
</evidence>
<evidence type="ECO:0000256" key="1">
    <source>
        <dbReference type="ARBA" id="ARBA00004123"/>
    </source>
</evidence>
<feature type="compositionally biased region" description="Polar residues" evidence="6">
    <location>
        <begin position="132"/>
        <end position="144"/>
    </location>
</feature>
<dbReference type="Pfam" id="PF03106">
    <property type="entry name" value="WRKY"/>
    <property type="match status" value="1"/>
</dbReference>
<dbReference type="InterPro" id="IPR003657">
    <property type="entry name" value="WRKY_dom"/>
</dbReference>
<gene>
    <name evidence="8" type="ORF">V8G54_005920</name>
</gene>
<dbReference type="PANTHER" id="PTHR32096">
    <property type="entry name" value="WRKY TRANSCRIPTION FACTOR 30-RELATED-RELATED"/>
    <property type="match status" value="1"/>
</dbReference>
<dbReference type="Gene3D" id="2.20.25.80">
    <property type="entry name" value="WRKY domain"/>
    <property type="match status" value="1"/>
</dbReference>
<evidence type="ECO:0000256" key="6">
    <source>
        <dbReference type="SAM" id="MobiDB-lite"/>
    </source>
</evidence>
<evidence type="ECO:0000256" key="4">
    <source>
        <dbReference type="ARBA" id="ARBA00023163"/>
    </source>
</evidence>
<reference evidence="8 9" key="1">
    <citation type="journal article" date="2023" name="Life. Sci Alliance">
        <title>Evolutionary insights into 3D genome organization and epigenetic landscape of Vigna mungo.</title>
        <authorList>
            <person name="Junaid A."/>
            <person name="Singh B."/>
            <person name="Bhatia S."/>
        </authorList>
    </citation>
    <scope>NUCLEOTIDE SEQUENCE [LARGE SCALE GENOMIC DNA]</scope>
    <source>
        <strain evidence="8">Urdbean</strain>
    </source>
</reference>
<feature type="compositionally biased region" description="Pro residues" evidence="6">
    <location>
        <begin position="185"/>
        <end position="194"/>
    </location>
</feature>
<feature type="domain" description="WRKY" evidence="7">
    <location>
        <begin position="1"/>
        <end position="52"/>
    </location>
</feature>
<evidence type="ECO:0000313" key="9">
    <source>
        <dbReference type="Proteomes" id="UP001374535"/>
    </source>
</evidence>
<feature type="compositionally biased region" description="Polar residues" evidence="6">
    <location>
        <begin position="154"/>
        <end position="180"/>
    </location>
</feature>
<comment type="subcellular location">
    <subcellularLocation>
        <location evidence="1">Nucleus</location>
    </subcellularLocation>
</comment>
<dbReference type="Proteomes" id="UP001374535">
    <property type="component" value="Chromosome 2"/>
</dbReference>
<dbReference type="GO" id="GO:0000976">
    <property type="term" value="F:transcription cis-regulatory region binding"/>
    <property type="evidence" value="ECO:0007669"/>
    <property type="project" value="TreeGrafter"/>
</dbReference>
<dbReference type="PANTHER" id="PTHR32096:SF80">
    <property type="entry name" value="WRKY TRANSCRIPTION FACTOR 27-RELATED"/>
    <property type="match status" value="1"/>
</dbReference>
<accession>A0AAQ3NZH7</accession>
<keyword evidence="2" id="KW-0805">Transcription regulation</keyword>
<dbReference type="SUPFAM" id="SSF118290">
    <property type="entry name" value="WRKY DNA-binding domain"/>
    <property type="match status" value="1"/>
</dbReference>
<dbReference type="PROSITE" id="PS50811">
    <property type="entry name" value="WRKY"/>
    <property type="match status" value="1"/>
</dbReference>
<keyword evidence="9" id="KW-1185">Reference proteome</keyword>
<organism evidence="8 9">
    <name type="scientific">Vigna mungo</name>
    <name type="common">Black gram</name>
    <name type="synonym">Phaseolus mungo</name>
    <dbReference type="NCBI Taxonomy" id="3915"/>
    <lineage>
        <taxon>Eukaryota</taxon>
        <taxon>Viridiplantae</taxon>
        <taxon>Streptophyta</taxon>
        <taxon>Embryophyta</taxon>
        <taxon>Tracheophyta</taxon>
        <taxon>Spermatophyta</taxon>
        <taxon>Magnoliopsida</taxon>
        <taxon>eudicotyledons</taxon>
        <taxon>Gunneridae</taxon>
        <taxon>Pentapetalae</taxon>
        <taxon>rosids</taxon>
        <taxon>fabids</taxon>
        <taxon>Fabales</taxon>
        <taxon>Fabaceae</taxon>
        <taxon>Papilionoideae</taxon>
        <taxon>50 kb inversion clade</taxon>
        <taxon>NPAAA clade</taxon>
        <taxon>indigoferoid/millettioid clade</taxon>
        <taxon>Phaseoleae</taxon>
        <taxon>Vigna</taxon>
    </lineage>
</organism>
<dbReference type="GO" id="GO:0003700">
    <property type="term" value="F:DNA-binding transcription factor activity"/>
    <property type="evidence" value="ECO:0007669"/>
    <property type="project" value="InterPro"/>
</dbReference>
<evidence type="ECO:0000313" key="8">
    <source>
        <dbReference type="EMBL" id="WVZ18598.1"/>
    </source>
</evidence>
<dbReference type="InterPro" id="IPR036576">
    <property type="entry name" value="WRKY_dom_sf"/>
</dbReference>
<dbReference type="InterPro" id="IPR044810">
    <property type="entry name" value="WRKY_plant"/>
</dbReference>
<dbReference type="GO" id="GO:0005634">
    <property type="term" value="C:nucleus"/>
    <property type="evidence" value="ECO:0007669"/>
    <property type="project" value="UniProtKB-SubCell"/>
</dbReference>
<name>A0AAQ3NZH7_VIGMU</name>
<dbReference type="EMBL" id="CP144699">
    <property type="protein sequence ID" value="WVZ18598.1"/>
    <property type="molecule type" value="Genomic_DNA"/>
</dbReference>
<keyword evidence="4" id="KW-0804">Transcription</keyword>
<feature type="compositionally biased region" description="Low complexity" evidence="6">
    <location>
        <begin position="117"/>
        <end position="128"/>
    </location>
</feature>
<keyword evidence="5" id="KW-0539">Nucleus</keyword>